<evidence type="ECO:0000313" key="2">
    <source>
        <dbReference type="EMBL" id="KAK3174624.1"/>
    </source>
</evidence>
<gene>
    <name evidence="2" type="ORF">OEA41_001870</name>
</gene>
<organism evidence="2 3">
    <name type="scientific">Lepraria neglecta</name>
    <dbReference type="NCBI Taxonomy" id="209136"/>
    <lineage>
        <taxon>Eukaryota</taxon>
        <taxon>Fungi</taxon>
        <taxon>Dikarya</taxon>
        <taxon>Ascomycota</taxon>
        <taxon>Pezizomycotina</taxon>
        <taxon>Lecanoromycetes</taxon>
        <taxon>OSLEUM clade</taxon>
        <taxon>Lecanoromycetidae</taxon>
        <taxon>Lecanorales</taxon>
        <taxon>Lecanorineae</taxon>
        <taxon>Stereocaulaceae</taxon>
        <taxon>Lepraria</taxon>
    </lineage>
</organism>
<feature type="compositionally biased region" description="Basic and acidic residues" evidence="1">
    <location>
        <begin position="42"/>
        <end position="57"/>
    </location>
</feature>
<sequence>MGRSYPVDGKPEAYFRGRKLKGKEIKAPTRYKGVIVKEAKEEEDADKKIEKQDSRDGEDLEEEGEIGMLQELGSFDQVVLWGHESTVEGEDPFVKGMEEWIGFAEAVGSASPADKYLYGTIADVMKYQMHKPGKSDGP</sequence>
<dbReference type="Proteomes" id="UP001276659">
    <property type="component" value="Unassembled WGS sequence"/>
</dbReference>
<dbReference type="CDD" id="cd09271">
    <property type="entry name" value="RNase_H2-C"/>
    <property type="match status" value="1"/>
</dbReference>
<dbReference type="EMBL" id="JASNWA010000006">
    <property type="protein sequence ID" value="KAK3174624.1"/>
    <property type="molecule type" value="Genomic_DNA"/>
</dbReference>
<dbReference type="InterPro" id="IPR013924">
    <property type="entry name" value="RNase_H2_suC"/>
</dbReference>
<dbReference type="GO" id="GO:0032299">
    <property type="term" value="C:ribonuclease H2 complex"/>
    <property type="evidence" value="ECO:0007669"/>
    <property type="project" value="InterPro"/>
</dbReference>
<dbReference type="AlphaFoldDB" id="A0AAD9ZAV4"/>
<dbReference type="PANTHER" id="PTHR47204:SF1">
    <property type="entry name" value="RIBONUCLEASE H2 SUBUNIT C"/>
    <property type="match status" value="1"/>
</dbReference>
<evidence type="ECO:0000256" key="1">
    <source>
        <dbReference type="SAM" id="MobiDB-lite"/>
    </source>
</evidence>
<keyword evidence="3" id="KW-1185">Reference proteome</keyword>
<dbReference type="Gene3D" id="2.40.128.680">
    <property type="match status" value="1"/>
</dbReference>
<proteinExistence type="predicted"/>
<feature type="region of interest" description="Disordered" evidence="1">
    <location>
        <begin position="42"/>
        <end position="62"/>
    </location>
</feature>
<dbReference type="Pfam" id="PF08615">
    <property type="entry name" value="RNase_H2_suC"/>
    <property type="match status" value="1"/>
</dbReference>
<accession>A0AAD9ZAV4</accession>
<protein>
    <submittedName>
        <fullName evidence="2">Uncharacterized protein</fullName>
    </submittedName>
</protein>
<evidence type="ECO:0000313" key="3">
    <source>
        <dbReference type="Proteomes" id="UP001276659"/>
    </source>
</evidence>
<reference evidence="2" key="1">
    <citation type="submission" date="2022-11" db="EMBL/GenBank/DDBJ databases">
        <title>Chromosomal genome sequence assembly and mating type (MAT) locus characterization of the leprose asexual lichenized fungus Lepraria neglecta (Nyl.) Erichsen.</title>
        <authorList>
            <person name="Allen J.L."/>
            <person name="Pfeffer B."/>
        </authorList>
    </citation>
    <scope>NUCLEOTIDE SEQUENCE</scope>
    <source>
        <strain evidence="2">Allen 5258</strain>
    </source>
</reference>
<comment type="caution">
    <text evidence="2">The sequence shown here is derived from an EMBL/GenBank/DDBJ whole genome shotgun (WGS) entry which is preliminary data.</text>
</comment>
<name>A0AAD9ZAV4_9LECA</name>
<dbReference type="PANTHER" id="PTHR47204">
    <property type="entry name" value="OS02G0168900 PROTEIN"/>
    <property type="match status" value="1"/>
</dbReference>
<dbReference type="GO" id="GO:0006401">
    <property type="term" value="P:RNA catabolic process"/>
    <property type="evidence" value="ECO:0007669"/>
    <property type="project" value="InterPro"/>
</dbReference>